<dbReference type="Proteomes" id="UP000095751">
    <property type="component" value="Unassembled WGS sequence"/>
</dbReference>
<organism evidence="5 6">
    <name type="scientific">Fragilariopsis cylindrus CCMP1102</name>
    <dbReference type="NCBI Taxonomy" id="635003"/>
    <lineage>
        <taxon>Eukaryota</taxon>
        <taxon>Sar</taxon>
        <taxon>Stramenopiles</taxon>
        <taxon>Ochrophyta</taxon>
        <taxon>Bacillariophyta</taxon>
        <taxon>Bacillariophyceae</taxon>
        <taxon>Bacillariophycidae</taxon>
        <taxon>Bacillariales</taxon>
        <taxon>Bacillariaceae</taxon>
        <taxon>Fragilariopsis</taxon>
    </lineage>
</organism>
<evidence type="ECO:0000313" key="5">
    <source>
        <dbReference type="EMBL" id="OEU09283.1"/>
    </source>
</evidence>
<dbReference type="PROSITE" id="PS50405">
    <property type="entry name" value="GST_CTER"/>
    <property type="match status" value="1"/>
</dbReference>
<dbReference type="Gene3D" id="1.20.1050.10">
    <property type="match status" value="1"/>
</dbReference>
<keyword evidence="6" id="KW-1185">Reference proteome</keyword>
<protein>
    <recommendedName>
        <fullName evidence="7">Glutathione S-transferase</fullName>
    </recommendedName>
</protein>
<dbReference type="PROSITE" id="PS50404">
    <property type="entry name" value="GST_NTER"/>
    <property type="match status" value="1"/>
</dbReference>
<dbReference type="InterPro" id="IPR004045">
    <property type="entry name" value="Glutathione_S-Trfase_N"/>
</dbReference>
<name>A0A1E7EUS7_9STRA</name>
<evidence type="ECO:0000313" key="6">
    <source>
        <dbReference type="Proteomes" id="UP000095751"/>
    </source>
</evidence>
<comment type="similarity">
    <text evidence="1 2">Belongs to the GST superfamily.</text>
</comment>
<dbReference type="OrthoDB" id="422574at2759"/>
<feature type="domain" description="GST N-terminal" evidence="3">
    <location>
        <begin position="1"/>
        <end position="76"/>
    </location>
</feature>
<dbReference type="InParanoid" id="A0A1E7EUS7"/>
<dbReference type="InterPro" id="IPR004046">
    <property type="entry name" value="GST_C"/>
</dbReference>
<proteinExistence type="inferred from homology"/>
<dbReference type="CDD" id="cd00299">
    <property type="entry name" value="GST_C_family"/>
    <property type="match status" value="1"/>
</dbReference>
<dbReference type="AlphaFoldDB" id="A0A1E7EUS7"/>
<dbReference type="InterPro" id="IPR010987">
    <property type="entry name" value="Glutathione-S-Trfase_C-like"/>
</dbReference>
<dbReference type="PANTHER" id="PTHR44051:SF8">
    <property type="entry name" value="GLUTATHIONE S-TRANSFERASE GSTA"/>
    <property type="match status" value="1"/>
</dbReference>
<reference evidence="5 6" key="1">
    <citation type="submission" date="2016-09" db="EMBL/GenBank/DDBJ databases">
        <title>Extensive genetic diversity and differential bi-allelic expression allows diatom success in the polar Southern Ocean.</title>
        <authorList>
            <consortium name="DOE Joint Genome Institute"/>
            <person name="Mock T."/>
            <person name="Otillar R.P."/>
            <person name="Strauss J."/>
            <person name="Dupont C."/>
            <person name="Frickenhaus S."/>
            <person name="Maumus F."/>
            <person name="Mcmullan M."/>
            <person name="Sanges R."/>
            <person name="Schmutz J."/>
            <person name="Toseland A."/>
            <person name="Valas R."/>
            <person name="Veluchamy A."/>
            <person name="Ward B.J."/>
            <person name="Allen A."/>
            <person name="Barry K."/>
            <person name="Falciatore A."/>
            <person name="Ferrante M."/>
            <person name="Fortunato A.E."/>
            <person name="Gloeckner G."/>
            <person name="Gruber A."/>
            <person name="Hipkin R."/>
            <person name="Janech M."/>
            <person name="Kroth P."/>
            <person name="Leese F."/>
            <person name="Lindquist E."/>
            <person name="Lyon B.R."/>
            <person name="Martin J."/>
            <person name="Mayer C."/>
            <person name="Parker M."/>
            <person name="Quesneville H."/>
            <person name="Raymond J."/>
            <person name="Uhlig C."/>
            <person name="Valentin K.U."/>
            <person name="Worden A.Z."/>
            <person name="Armbrust E.V."/>
            <person name="Bowler C."/>
            <person name="Green B."/>
            <person name="Moulton V."/>
            <person name="Van Oosterhout C."/>
            <person name="Grigoriev I."/>
        </authorList>
    </citation>
    <scope>NUCLEOTIDE SEQUENCE [LARGE SCALE GENOMIC DNA]</scope>
    <source>
        <strain evidence="5 6">CCMP1102</strain>
    </source>
</reference>
<evidence type="ECO:0000256" key="1">
    <source>
        <dbReference type="ARBA" id="ARBA00007409"/>
    </source>
</evidence>
<sequence length="226" mass="24549">MATSSSGLTLYGSQGSRSPLVNWGASEVGVSITMGNLQNNPHPFGQIPCLTDDDDVLVFESGAILQYVYSKAAETNGDSPARKATITSWISWANASLDPICFLETPEGKVYDTGLKKPNRRIETLDQILSKQEFLLDDKNGGFSLADVAVSSYLLYVPQFFQGVDLSRWPNVVRYMKQCAERKAYGDAFGPNVQDMLVSSLGGMMTSSKGGGGGEKDEKKKLFGMF</sequence>
<dbReference type="SUPFAM" id="SSF47616">
    <property type="entry name" value="GST C-terminal domain-like"/>
    <property type="match status" value="1"/>
</dbReference>
<dbReference type="Gene3D" id="3.40.30.10">
    <property type="entry name" value="Glutaredoxin"/>
    <property type="match status" value="1"/>
</dbReference>
<evidence type="ECO:0000256" key="2">
    <source>
        <dbReference type="RuleBase" id="RU003494"/>
    </source>
</evidence>
<gene>
    <name evidence="5" type="ORF">FRACYDRAFT_220606</name>
</gene>
<evidence type="ECO:0008006" key="7">
    <source>
        <dbReference type="Google" id="ProtNLM"/>
    </source>
</evidence>
<dbReference type="KEGG" id="fcy:FRACYDRAFT_220606"/>
<accession>A0A1E7EUS7</accession>
<dbReference type="SUPFAM" id="SSF52833">
    <property type="entry name" value="Thioredoxin-like"/>
    <property type="match status" value="1"/>
</dbReference>
<evidence type="ECO:0000259" key="3">
    <source>
        <dbReference type="PROSITE" id="PS50404"/>
    </source>
</evidence>
<feature type="domain" description="GST C-terminal" evidence="4">
    <location>
        <begin position="79"/>
        <end position="223"/>
    </location>
</feature>
<dbReference type="Pfam" id="PF02798">
    <property type="entry name" value="GST_N"/>
    <property type="match status" value="1"/>
</dbReference>
<dbReference type="EMBL" id="KV784376">
    <property type="protein sequence ID" value="OEU09283.1"/>
    <property type="molecule type" value="Genomic_DNA"/>
</dbReference>
<evidence type="ECO:0000259" key="4">
    <source>
        <dbReference type="PROSITE" id="PS50405"/>
    </source>
</evidence>
<dbReference type="InterPro" id="IPR036282">
    <property type="entry name" value="Glutathione-S-Trfase_C_sf"/>
</dbReference>
<dbReference type="Pfam" id="PF00043">
    <property type="entry name" value="GST_C"/>
    <property type="match status" value="1"/>
</dbReference>
<dbReference type="InterPro" id="IPR036249">
    <property type="entry name" value="Thioredoxin-like_sf"/>
</dbReference>
<dbReference type="PANTHER" id="PTHR44051">
    <property type="entry name" value="GLUTATHIONE S-TRANSFERASE-RELATED"/>
    <property type="match status" value="1"/>
</dbReference>